<organism evidence="3 4">
    <name type="scientific">Coemansia interrupta</name>
    <dbReference type="NCBI Taxonomy" id="1126814"/>
    <lineage>
        <taxon>Eukaryota</taxon>
        <taxon>Fungi</taxon>
        <taxon>Fungi incertae sedis</taxon>
        <taxon>Zoopagomycota</taxon>
        <taxon>Kickxellomycotina</taxon>
        <taxon>Kickxellomycetes</taxon>
        <taxon>Kickxellales</taxon>
        <taxon>Kickxellaceae</taxon>
        <taxon>Coemansia</taxon>
    </lineage>
</organism>
<sequence length="382" mass="42129">MDYTNISGTGTGTQHPAATDVAKESGKTVFGGVELVDDPSNPHYIGHGVAHRDPKTGDPVDAHVHIATRGETHPNEFAFNAAVETAEVTDTSRLQNEYGISKADKYHANWYRAKSIWSGLVGKMTKSEKHIIKAEKQRALAKLEITPFYAAMLLFVVTAFTFYARPQTHTNSVSTTEGTIIYDPGAPTFHLPAQALVSSDIPFLNHSTPKPFQSYLQQTLDYAHFSDLFSAINATVGTLQTRGEAHVTVVTPPEYDRVLKPSGVTIEEIEEIALRSNIQKARLMPVCLGRFNGTLPNPSGAESDKGTFLLYSLVVADVYGDLVNIRREVFKLYRSKGGQGALFQPEGFWPHITIGFDRRDLFIEDGLYKGSNYCYAPIRTSK</sequence>
<dbReference type="Pfam" id="PF22547">
    <property type="entry name" value="2H-SAK"/>
    <property type="match status" value="1"/>
</dbReference>
<keyword evidence="1" id="KW-0472">Membrane</keyword>
<feature type="transmembrane region" description="Helical" evidence="1">
    <location>
        <begin position="146"/>
        <end position="164"/>
    </location>
</feature>
<feature type="domain" description="Swiss Army Knife 2H phosphoesterase" evidence="2">
    <location>
        <begin position="214"/>
        <end position="362"/>
    </location>
</feature>
<evidence type="ECO:0000313" key="4">
    <source>
        <dbReference type="Proteomes" id="UP001140172"/>
    </source>
</evidence>
<dbReference type="EMBL" id="JANBUM010000006">
    <property type="protein sequence ID" value="KAJ2788006.1"/>
    <property type="molecule type" value="Genomic_DNA"/>
</dbReference>
<evidence type="ECO:0000256" key="1">
    <source>
        <dbReference type="SAM" id="Phobius"/>
    </source>
</evidence>
<dbReference type="InterPro" id="IPR054498">
    <property type="entry name" value="2H-SAK"/>
</dbReference>
<dbReference type="Proteomes" id="UP001140172">
    <property type="component" value="Unassembled WGS sequence"/>
</dbReference>
<evidence type="ECO:0000313" key="3">
    <source>
        <dbReference type="EMBL" id="KAJ2788006.1"/>
    </source>
</evidence>
<dbReference type="AlphaFoldDB" id="A0A9W8HKF9"/>
<keyword evidence="1" id="KW-0812">Transmembrane</keyword>
<comment type="caution">
    <text evidence="3">The sequence shown here is derived from an EMBL/GenBank/DDBJ whole genome shotgun (WGS) entry which is preliminary data.</text>
</comment>
<evidence type="ECO:0000259" key="2">
    <source>
        <dbReference type="Pfam" id="PF22547"/>
    </source>
</evidence>
<keyword evidence="4" id="KW-1185">Reference proteome</keyword>
<accession>A0A9W8HKF9</accession>
<keyword evidence="1" id="KW-1133">Transmembrane helix</keyword>
<protein>
    <recommendedName>
        <fullName evidence="2">Swiss Army Knife 2H phosphoesterase domain-containing protein</fullName>
    </recommendedName>
</protein>
<proteinExistence type="predicted"/>
<dbReference type="OrthoDB" id="5545695at2759"/>
<name>A0A9W8HKF9_9FUNG</name>
<reference evidence="3" key="1">
    <citation type="submission" date="2022-07" db="EMBL/GenBank/DDBJ databases">
        <title>Phylogenomic reconstructions and comparative analyses of Kickxellomycotina fungi.</title>
        <authorList>
            <person name="Reynolds N.K."/>
            <person name="Stajich J.E."/>
            <person name="Barry K."/>
            <person name="Grigoriev I.V."/>
            <person name="Crous P."/>
            <person name="Smith M.E."/>
        </authorList>
    </citation>
    <scope>NUCLEOTIDE SEQUENCE</scope>
    <source>
        <strain evidence="3">BCRC 34489</strain>
    </source>
</reference>
<gene>
    <name evidence="3" type="ORF">GGI15_000266</name>
</gene>